<protein>
    <submittedName>
        <fullName evidence="8">Serine/threonine protein kinase</fullName>
    </submittedName>
</protein>
<dbReference type="InterPro" id="IPR008271">
    <property type="entry name" value="Ser/Thr_kinase_AS"/>
</dbReference>
<evidence type="ECO:0000259" key="7">
    <source>
        <dbReference type="PROSITE" id="PS50011"/>
    </source>
</evidence>
<evidence type="ECO:0000256" key="5">
    <source>
        <dbReference type="PROSITE-ProRule" id="PRU10141"/>
    </source>
</evidence>
<dbReference type="InterPro" id="IPR011009">
    <property type="entry name" value="Kinase-like_dom_sf"/>
</dbReference>
<keyword evidence="8" id="KW-0723">Serine/threonine-protein kinase</keyword>
<gene>
    <name evidence="8" type="ORF">K7C98_34095</name>
</gene>
<evidence type="ECO:0000256" key="6">
    <source>
        <dbReference type="SAM" id="MobiDB-lite"/>
    </source>
</evidence>
<feature type="domain" description="Protein kinase" evidence="7">
    <location>
        <begin position="57"/>
        <end position="336"/>
    </location>
</feature>
<dbReference type="CDD" id="cd14014">
    <property type="entry name" value="STKc_PknB_like"/>
    <property type="match status" value="1"/>
</dbReference>
<feature type="compositionally biased region" description="Pro residues" evidence="6">
    <location>
        <begin position="390"/>
        <end position="403"/>
    </location>
</feature>
<dbReference type="Gene3D" id="1.10.510.10">
    <property type="entry name" value="Transferase(Phosphotransferase) domain 1"/>
    <property type="match status" value="1"/>
</dbReference>
<proteinExistence type="predicted"/>
<feature type="region of interest" description="Disordered" evidence="6">
    <location>
        <begin position="1"/>
        <end position="49"/>
    </location>
</feature>
<evidence type="ECO:0000256" key="2">
    <source>
        <dbReference type="ARBA" id="ARBA00022741"/>
    </source>
</evidence>
<dbReference type="RefSeq" id="WP_224196021.1">
    <property type="nucleotide sequence ID" value="NZ_JAIRAU010000047.1"/>
</dbReference>
<evidence type="ECO:0000256" key="4">
    <source>
        <dbReference type="ARBA" id="ARBA00022840"/>
    </source>
</evidence>
<dbReference type="PANTHER" id="PTHR43289:SF6">
    <property type="entry name" value="SERINE_THREONINE-PROTEIN KINASE NEKL-3"/>
    <property type="match status" value="1"/>
</dbReference>
<evidence type="ECO:0000313" key="8">
    <source>
        <dbReference type="EMBL" id="MBZ5714291.1"/>
    </source>
</evidence>
<feature type="region of interest" description="Disordered" evidence="6">
    <location>
        <begin position="368"/>
        <end position="406"/>
    </location>
</feature>
<keyword evidence="1" id="KW-0808">Transferase</keyword>
<dbReference type="PROSITE" id="PS50011">
    <property type="entry name" value="PROTEIN_KINASE_DOM"/>
    <property type="match status" value="1"/>
</dbReference>
<evidence type="ECO:0000256" key="1">
    <source>
        <dbReference type="ARBA" id="ARBA00022679"/>
    </source>
</evidence>
<organism evidence="8 9">
    <name type="scientific">Nannocystis pusilla</name>
    <dbReference type="NCBI Taxonomy" id="889268"/>
    <lineage>
        <taxon>Bacteria</taxon>
        <taxon>Pseudomonadati</taxon>
        <taxon>Myxococcota</taxon>
        <taxon>Polyangia</taxon>
        <taxon>Nannocystales</taxon>
        <taxon>Nannocystaceae</taxon>
        <taxon>Nannocystis</taxon>
    </lineage>
</organism>
<evidence type="ECO:0000313" key="9">
    <source>
        <dbReference type="Proteomes" id="UP001139031"/>
    </source>
</evidence>
<dbReference type="InterPro" id="IPR000719">
    <property type="entry name" value="Prot_kinase_dom"/>
</dbReference>
<dbReference type="InterPro" id="IPR017441">
    <property type="entry name" value="Protein_kinase_ATP_BS"/>
</dbReference>
<dbReference type="EMBL" id="JAIRAU010000047">
    <property type="protein sequence ID" value="MBZ5714291.1"/>
    <property type="molecule type" value="Genomic_DNA"/>
</dbReference>
<comment type="caution">
    <text evidence="8">The sequence shown here is derived from an EMBL/GenBank/DDBJ whole genome shotgun (WGS) entry which is preliminary data.</text>
</comment>
<dbReference type="Proteomes" id="UP001139031">
    <property type="component" value="Unassembled WGS sequence"/>
</dbReference>
<keyword evidence="9" id="KW-1185">Reference proteome</keyword>
<keyword evidence="2 5" id="KW-0547">Nucleotide-binding</keyword>
<dbReference type="Pfam" id="PF00069">
    <property type="entry name" value="Pkinase"/>
    <property type="match status" value="1"/>
</dbReference>
<evidence type="ECO:0000256" key="3">
    <source>
        <dbReference type="ARBA" id="ARBA00022777"/>
    </source>
</evidence>
<dbReference type="GO" id="GO:0004674">
    <property type="term" value="F:protein serine/threonine kinase activity"/>
    <property type="evidence" value="ECO:0007669"/>
    <property type="project" value="UniProtKB-KW"/>
</dbReference>
<dbReference type="PROSITE" id="PS00108">
    <property type="entry name" value="PROTEIN_KINASE_ST"/>
    <property type="match status" value="1"/>
</dbReference>
<dbReference type="Gene3D" id="3.30.200.20">
    <property type="entry name" value="Phosphorylase Kinase, domain 1"/>
    <property type="match status" value="1"/>
</dbReference>
<keyword evidence="3 8" id="KW-0418">Kinase</keyword>
<dbReference type="SUPFAM" id="SSF56112">
    <property type="entry name" value="Protein kinase-like (PK-like)"/>
    <property type="match status" value="1"/>
</dbReference>
<feature type="binding site" evidence="5">
    <location>
        <position position="86"/>
    </location>
    <ligand>
        <name>ATP</name>
        <dbReference type="ChEBI" id="CHEBI:30616"/>
    </ligand>
</feature>
<accession>A0ABS7U1H8</accession>
<sequence length="600" mass="63666">MEGREIQASALEDTATRQRTPRPGTSLANAPTLLGDATPRPQPDAPELPIGAEVGRYKITGRIGAGGMGVVYRAYDPQLDREIALKLLLAGAEGGSEGRSRMLREAQAAAKIRHPNVVTVFDAGEVNGRVFIAMELISGSTLKAWLRQGRSWREVLSIMLMAGEGLKAAHSAGLVHRDFKPDNVLVGTEGRAHVLDFGLARPALDAASLPTSPAPSPALKPAGEALLQSLTLTGMTVGTPAYMAPEQHLARPSSARSDQFSFCVATYEALYGQRPFKGESYSELSMAVIDGRVVAPPRRSPVPPAVWHALRRGLQPDPDARYPALSQLLAELEAAMRAAGDRPRYGLYAVGLAAPLVAGLLYMSGMTSDDPDPGDLPRPPGAGVKADPPEAAPTPTPTLPGPPAVGQAGVALMRTQHVDLGALHELLAPVIPAEAATLELGSEGLGLTGPAANAWKEPLDQLAQAIDSQRRSIGELVRVSAPNGLWAAYEVGLEGVDRKQAAVAALDDVEATLASPALGVLLVRAPFKAQESVTRWLRSGGAEAQQFKEWCYNNPSLKKTECEKTLRDCEYNAISWEEGAEAAEAAKRGRAKRKYCYGRV</sequence>
<dbReference type="PROSITE" id="PS00107">
    <property type="entry name" value="PROTEIN_KINASE_ATP"/>
    <property type="match status" value="1"/>
</dbReference>
<name>A0ABS7U1H8_9BACT</name>
<keyword evidence="4 5" id="KW-0067">ATP-binding</keyword>
<dbReference type="PANTHER" id="PTHR43289">
    <property type="entry name" value="MITOGEN-ACTIVATED PROTEIN KINASE KINASE KINASE 20-RELATED"/>
    <property type="match status" value="1"/>
</dbReference>
<reference evidence="8" key="1">
    <citation type="submission" date="2021-08" db="EMBL/GenBank/DDBJ databases">
        <authorList>
            <person name="Stevens D.C."/>
        </authorList>
    </citation>
    <scope>NUCLEOTIDE SEQUENCE</scope>
    <source>
        <strain evidence="8">DSM 53165</strain>
    </source>
</reference>